<dbReference type="AlphaFoldDB" id="A0A317DSZ5"/>
<evidence type="ECO:0000313" key="2">
    <source>
        <dbReference type="Proteomes" id="UP000246050"/>
    </source>
</evidence>
<dbReference type="Proteomes" id="UP000246050">
    <property type="component" value="Unassembled WGS sequence"/>
</dbReference>
<evidence type="ECO:0000313" key="1">
    <source>
        <dbReference type="EMBL" id="PWR16996.1"/>
    </source>
</evidence>
<proteinExistence type="predicted"/>
<sequence length="126" mass="13750">MSRAVAAKDPDAAASLVVCATERDPVRAVRRSDKRWAASLKQLDENPVLVSASVHTAEKRLSYAAIGLAVTRGVDNNPWVCLVIRAMLGSAFDPAVEYDRWVDFLTAVLADADPAHTVHDHRQAWS</sequence>
<reference evidence="1 2" key="1">
    <citation type="submission" date="2018-05" db="EMBL/GenBank/DDBJ databases">
        <title>Micromonosporas from Atacama Desert.</title>
        <authorList>
            <person name="Carro L."/>
            <person name="Golinska P."/>
            <person name="Klenk H.-P."/>
            <person name="Goodfellow M."/>
        </authorList>
    </citation>
    <scope>NUCLEOTIDE SEQUENCE [LARGE SCALE GENOMIC DNA]</scope>
    <source>
        <strain evidence="1 2">4G51</strain>
    </source>
</reference>
<accession>A0A317DSZ5</accession>
<organism evidence="1 2">
    <name type="scientific">Micromonospora sicca</name>
    <dbReference type="NCBI Taxonomy" id="2202420"/>
    <lineage>
        <taxon>Bacteria</taxon>
        <taxon>Bacillati</taxon>
        <taxon>Actinomycetota</taxon>
        <taxon>Actinomycetes</taxon>
        <taxon>Micromonosporales</taxon>
        <taxon>Micromonosporaceae</taxon>
        <taxon>Micromonospora</taxon>
    </lineage>
</organism>
<protein>
    <submittedName>
        <fullName evidence="1">Uncharacterized protein</fullName>
    </submittedName>
</protein>
<dbReference type="EMBL" id="QGKS01000079">
    <property type="protein sequence ID" value="PWR16996.1"/>
    <property type="molecule type" value="Genomic_DNA"/>
</dbReference>
<comment type="caution">
    <text evidence="1">The sequence shown here is derived from an EMBL/GenBank/DDBJ whole genome shotgun (WGS) entry which is preliminary data.</text>
</comment>
<gene>
    <name evidence="1" type="ORF">DKT69_02620</name>
</gene>
<name>A0A317DSZ5_9ACTN</name>